<dbReference type="InterPro" id="IPR050298">
    <property type="entry name" value="Gram-neg_bact_OMP"/>
</dbReference>
<keyword evidence="6" id="KW-0472">Membrane</keyword>
<evidence type="ECO:0000313" key="9">
    <source>
        <dbReference type="EMBL" id="AEO08705.1"/>
    </source>
</evidence>
<comment type="similarity">
    <text evidence="2">Belongs to the Gram-negative porin family.</text>
</comment>
<dbReference type="SUPFAM" id="SSF56935">
    <property type="entry name" value="Porins"/>
    <property type="match status" value="1"/>
</dbReference>
<dbReference type="STRING" id="1005090.BAKON_361"/>
<protein>
    <submittedName>
        <fullName evidence="9">OmpF-like porin</fullName>
    </submittedName>
</protein>
<gene>
    <name evidence="9" type="primary">ompF</name>
    <name evidence="9" type="ORF">BAKON_361</name>
</gene>
<dbReference type="CDD" id="cd00342">
    <property type="entry name" value="gram_neg_porins"/>
    <property type="match status" value="1"/>
</dbReference>
<dbReference type="RefSeq" id="WP_014499505.1">
    <property type="nucleotide sequence ID" value="NC_017256.1"/>
</dbReference>
<dbReference type="GO" id="GO:0034220">
    <property type="term" value="P:monoatomic ion transmembrane transport"/>
    <property type="evidence" value="ECO:0007669"/>
    <property type="project" value="InterPro"/>
</dbReference>
<keyword evidence="5 8" id="KW-0732">Signal</keyword>
<evidence type="ECO:0000256" key="5">
    <source>
        <dbReference type="ARBA" id="ARBA00022729"/>
    </source>
</evidence>
<dbReference type="eggNOG" id="COG3203">
    <property type="taxonomic scope" value="Bacteria"/>
</dbReference>
<dbReference type="PRINTS" id="PR00183">
    <property type="entry name" value="ECOLIPORIN"/>
</dbReference>
<keyword evidence="4" id="KW-0812">Transmembrane</keyword>
<keyword evidence="7" id="KW-0998">Cell outer membrane</keyword>
<dbReference type="InterPro" id="IPR033900">
    <property type="entry name" value="Gram_neg_porin_domain"/>
</dbReference>
<dbReference type="InterPro" id="IPR001897">
    <property type="entry name" value="Porin_gammaproteobac"/>
</dbReference>
<proteinExistence type="inferred from homology"/>
<feature type="chain" id="PRO_5003433279" evidence="8">
    <location>
        <begin position="24"/>
        <end position="380"/>
    </location>
</feature>
<evidence type="ECO:0000313" key="10">
    <source>
        <dbReference type="Proteomes" id="UP000001269"/>
    </source>
</evidence>
<dbReference type="PANTHER" id="PTHR34501:SF8">
    <property type="entry name" value="OUTER MEMBRANE PORIN N-RELATED"/>
    <property type="match status" value="1"/>
</dbReference>
<reference evidence="9 10" key="1">
    <citation type="journal article" date="2011" name="PLoS Genet.">
        <title>Sequence conservation and functional constraint on intergenic spacers in reduced genomes of the obligate symbiont buchnera.</title>
        <authorList>
            <person name="Degnan P.H."/>
            <person name="Ochman H."/>
            <person name="Moran N.A."/>
        </authorList>
    </citation>
    <scope>NUCLEOTIDE SEQUENCE [LARGE SCALE GENOMIC DNA]</scope>
    <source>
        <strain evidence="9 10">Ak</strain>
    </source>
</reference>
<dbReference type="GO" id="GO:0015288">
    <property type="term" value="F:porin activity"/>
    <property type="evidence" value="ECO:0007669"/>
    <property type="project" value="InterPro"/>
</dbReference>
<dbReference type="InterPro" id="IPR001702">
    <property type="entry name" value="Porin_Gram-ve"/>
</dbReference>
<evidence type="ECO:0000256" key="3">
    <source>
        <dbReference type="ARBA" id="ARBA00022452"/>
    </source>
</evidence>
<dbReference type="OrthoDB" id="7055111at2"/>
<keyword evidence="3" id="KW-1134">Transmembrane beta strand</keyword>
<feature type="signal peptide" evidence="8">
    <location>
        <begin position="1"/>
        <end position="23"/>
    </location>
</feature>
<dbReference type="GO" id="GO:0009279">
    <property type="term" value="C:cell outer membrane"/>
    <property type="evidence" value="ECO:0007669"/>
    <property type="project" value="UniProtKB-SubCell"/>
</dbReference>
<evidence type="ECO:0000256" key="1">
    <source>
        <dbReference type="ARBA" id="ARBA00004571"/>
    </source>
</evidence>
<dbReference type="PATRIC" id="fig|1005090.4.peg.354"/>
<comment type="subcellular location">
    <subcellularLocation>
        <location evidence="1">Cell outer membrane</location>
        <topology evidence="1">Multi-pass membrane protein</topology>
    </subcellularLocation>
</comment>
<dbReference type="Proteomes" id="UP000001269">
    <property type="component" value="Chromosome"/>
</dbReference>
<name>G2LN67_9GAMM</name>
<dbReference type="Pfam" id="PF00267">
    <property type="entry name" value="Porin_1"/>
    <property type="match status" value="1"/>
</dbReference>
<evidence type="ECO:0000256" key="2">
    <source>
        <dbReference type="ARBA" id="ARBA00007539"/>
    </source>
</evidence>
<evidence type="ECO:0000256" key="6">
    <source>
        <dbReference type="ARBA" id="ARBA00023136"/>
    </source>
</evidence>
<dbReference type="InterPro" id="IPR023614">
    <property type="entry name" value="Porin_dom_sf"/>
</dbReference>
<sequence>MTNHRSLAIVIPMLLAASNGVNALDIFNKHGSKLELYGSINPNHELSHGFLSTKITAHNDDTNAILGLKGKINITDELSSYATIEYKTDFSAPEELLNKQQSNSVRLGYAGFKYGDWGSIDYGRNYGIFHDVQSLTNRAPYINKDSVFNYNDNYMIGRNNSLLTYRNNNLFGLANGISLALQYQDQSKNRAEHQQNGTGWGASLKYESDVGLTAIGSCFSSERSELDQNNQNQKLPSAGAYGLGFKYDANDIYIAAFYGEARNLTPSSSVISQNTSPNEQLYINKTQNIEAIAEYNFHSGFHPSLSYLDSKGQNSNTKNSSGHQDLELAKEINISTRYEFNKNISTYMNYKINLLKSDNFIKKNNIPTDNTIGAGIVYHF</sequence>
<dbReference type="EMBL" id="CP002645">
    <property type="protein sequence ID" value="AEO08705.1"/>
    <property type="molecule type" value="Genomic_DNA"/>
</dbReference>
<dbReference type="KEGG" id="bak:BAKON_361"/>
<dbReference type="PANTHER" id="PTHR34501">
    <property type="entry name" value="PROTEIN YDDL-RELATED"/>
    <property type="match status" value="1"/>
</dbReference>
<dbReference type="PRINTS" id="PR00182">
    <property type="entry name" value="ECOLNEIPORIN"/>
</dbReference>
<evidence type="ECO:0000256" key="4">
    <source>
        <dbReference type="ARBA" id="ARBA00022692"/>
    </source>
</evidence>
<evidence type="ECO:0000256" key="7">
    <source>
        <dbReference type="ARBA" id="ARBA00023237"/>
    </source>
</evidence>
<organism evidence="9 10">
    <name type="scientific">Buchnera aphidicola str. Ak</name>
    <name type="common">Acyrthosiphon kondoi</name>
    <dbReference type="NCBI Taxonomy" id="1005090"/>
    <lineage>
        <taxon>Bacteria</taxon>
        <taxon>Pseudomonadati</taxon>
        <taxon>Pseudomonadota</taxon>
        <taxon>Gammaproteobacteria</taxon>
        <taxon>Enterobacterales</taxon>
        <taxon>Erwiniaceae</taxon>
        <taxon>Buchnera</taxon>
    </lineage>
</organism>
<dbReference type="HOGENOM" id="CLU_058202_0_0_6"/>
<evidence type="ECO:0000256" key="8">
    <source>
        <dbReference type="SAM" id="SignalP"/>
    </source>
</evidence>
<dbReference type="AlphaFoldDB" id="G2LN67"/>
<accession>G2LN67</accession>
<dbReference type="Gene3D" id="2.40.160.10">
    <property type="entry name" value="Porin"/>
    <property type="match status" value="1"/>
</dbReference>